<dbReference type="GO" id="GO:0008270">
    <property type="term" value="F:zinc ion binding"/>
    <property type="evidence" value="ECO:0007669"/>
    <property type="project" value="UniProtKB-KW"/>
</dbReference>
<dbReference type="SMART" id="SM00343">
    <property type="entry name" value="ZnF_C2HC"/>
    <property type="match status" value="1"/>
</dbReference>
<dbReference type="PANTHER" id="PTHR47592:SF27">
    <property type="entry name" value="OS08G0421700 PROTEIN"/>
    <property type="match status" value="1"/>
</dbReference>
<keyword evidence="1" id="KW-0479">Metal-binding</keyword>
<proteinExistence type="predicted"/>
<dbReference type="PROSITE" id="PS50158">
    <property type="entry name" value="ZF_CCHC"/>
    <property type="match status" value="1"/>
</dbReference>
<protein>
    <recommendedName>
        <fullName evidence="2">CCHC-type domain-containing protein</fullName>
    </recommendedName>
</protein>
<dbReference type="InterPro" id="IPR001878">
    <property type="entry name" value="Znf_CCHC"/>
</dbReference>
<dbReference type="Pfam" id="PF14223">
    <property type="entry name" value="Retrotran_gag_2"/>
    <property type="match status" value="1"/>
</dbReference>
<comment type="caution">
    <text evidence="3">The sequence shown here is derived from an EMBL/GenBank/DDBJ whole genome shotgun (WGS) entry which is preliminary data.</text>
</comment>
<evidence type="ECO:0000313" key="4">
    <source>
        <dbReference type="Proteomes" id="UP001054889"/>
    </source>
</evidence>
<name>A0AAV5D0D5_ELECO</name>
<dbReference type="PANTHER" id="PTHR47592">
    <property type="entry name" value="PBF68 PROTEIN"/>
    <property type="match status" value="1"/>
</dbReference>
<dbReference type="InterPro" id="IPR036875">
    <property type="entry name" value="Znf_CCHC_sf"/>
</dbReference>
<evidence type="ECO:0000313" key="3">
    <source>
        <dbReference type="EMBL" id="GJN03520.1"/>
    </source>
</evidence>
<dbReference type="Gene3D" id="4.10.60.10">
    <property type="entry name" value="Zinc finger, CCHC-type"/>
    <property type="match status" value="1"/>
</dbReference>
<organism evidence="3 4">
    <name type="scientific">Eleusine coracana subsp. coracana</name>
    <dbReference type="NCBI Taxonomy" id="191504"/>
    <lineage>
        <taxon>Eukaryota</taxon>
        <taxon>Viridiplantae</taxon>
        <taxon>Streptophyta</taxon>
        <taxon>Embryophyta</taxon>
        <taxon>Tracheophyta</taxon>
        <taxon>Spermatophyta</taxon>
        <taxon>Magnoliopsida</taxon>
        <taxon>Liliopsida</taxon>
        <taxon>Poales</taxon>
        <taxon>Poaceae</taxon>
        <taxon>PACMAD clade</taxon>
        <taxon>Chloridoideae</taxon>
        <taxon>Cynodonteae</taxon>
        <taxon>Eleusininae</taxon>
        <taxon>Eleusine</taxon>
    </lineage>
</organism>
<dbReference type="EMBL" id="BQKI01000010">
    <property type="protein sequence ID" value="GJN03520.1"/>
    <property type="molecule type" value="Genomic_DNA"/>
</dbReference>
<dbReference type="Proteomes" id="UP001054889">
    <property type="component" value="Unassembled WGS sequence"/>
</dbReference>
<feature type="domain" description="CCHC-type" evidence="2">
    <location>
        <begin position="204"/>
        <end position="218"/>
    </location>
</feature>
<gene>
    <name evidence="3" type="primary">ga20975</name>
    <name evidence="3" type="ORF">PR202_ga20975</name>
</gene>
<keyword evidence="4" id="KW-1185">Reference proteome</keyword>
<dbReference type="Pfam" id="PF00098">
    <property type="entry name" value="zf-CCHC"/>
    <property type="match status" value="1"/>
</dbReference>
<keyword evidence="1" id="KW-0862">Zinc</keyword>
<reference evidence="3" key="2">
    <citation type="submission" date="2021-12" db="EMBL/GenBank/DDBJ databases">
        <title>Resequencing data analysis of finger millet.</title>
        <authorList>
            <person name="Hatakeyama M."/>
            <person name="Aluri S."/>
            <person name="Balachadran M.T."/>
            <person name="Sivarajan S.R."/>
            <person name="Poveda L."/>
            <person name="Shimizu-Inatsugi R."/>
            <person name="Schlapbach R."/>
            <person name="Sreeman S.M."/>
            <person name="Shimizu K.K."/>
        </authorList>
    </citation>
    <scope>NUCLEOTIDE SEQUENCE</scope>
</reference>
<reference evidence="3" key="1">
    <citation type="journal article" date="2018" name="DNA Res.">
        <title>Multiple hybrid de novo genome assembly of finger millet, an orphan allotetraploid crop.</title>
        <authorList>
            <person name="Hatakeyama M."/>
            <person name="Aluri S."/>
            <person name="Balachadran M.T."/>
            <person name="Sivarajan S.R."/>
            <person name="Patrignani A."/>
            <person name="Gruter S."/>
            <person name="Poveda L."/>
            <person name="Shimizu-Inatsugi R."/>
            <person name="Baeten J."/>
            <person name="Francoijs K.J."/>
            <person name="Nataraja K.N."/>
            <person name="Reddy Y.A.N."/>
            <person name="Phadnis S."/>
            <person name="Ravikumar R.L."/>
            <person name="Schlapbach R."/>
            <person name="Sreeman S.M."/>
            <person name="Shimizu K.K."/>
        </authorList>
    </citation>
    <scope>NUCLEOTIDE SEQUENCE</scope>
</reference>
<dbReference type="AlphaFoldDB" id="A0AAV5D0D5"/>
<evidence type="ECO:0000256" key="1">
    <source>
        <dbReference type="PROSITE-ProRule" id="PRU00047"/>
    </source>
</evidence>
<dbReference type="SUPFAM" id="SSF57756">
    <property type="entry name" value="Retrovirus zinc finger-like domains"/>
    <property type="match status" value="1"/>
</dbReference>
<evidence type="ECO:0000259" key="2">
    <source>
        <dbReference type="PROSITE" id="PS50158"/>
    </source>
</evidence>
<keyword evidence="1" id="KW-0863">Zinc-finger</keyword>
<sequence>MAAALLPIKPLDGAGGYLRWKESVLLRLQTVGVAHVLSKDPPSGDGISTETAEKWARDDAICRGHILATLSDRLLPDYVRHATSRALWEAVARTYDVDASGASWQEFNQFRFDADEPLLEQIAHAEALGLAGQPSFPDSFPDVVAYSLWLKLPQDVAIPAMAASSDAVISMDLIWKTARIKERVHMESEFKEAVQEDQEENRACWNCGQLGHIARNCRA</sequence>
<accession>A0AAV5D0D5</accession>
<dbReference type="GO" id="GO:0003676">
    <property type="term" value="F:nucleic acid binding"/>
    <property type="evidence" value="ECO:0007669"/>
    <property type="project" value="InterPro"/>
</dbReference>